<accession>A0A5C8EDD3</accession>
<dbReference type="RefSeq" id="WP_147778800.1">
    <property type="nucleotide sequence ID" value="NZ_SAYD01000022.1"/>
</dbReference>
<organism evidence="1 2">
    <name type="scientific">Brachyspira aalborgi</name>
    <dbReference type="NCBI Taxonomy" id="29522"/>
    <lineage>
        <taxon>Bacteria</taxon>
        <taxon>Pseudomonadati</taxon>
        <taxon>Spirochaetota</taxon>
        <taxon>Spirochaetia</taxon>
        <taxon>Brachyspirales</taxon>
        <taxon>Brachyspiraceae</taxon>
        <taxon>Brachyspira</taxon>
    </lineage>
</organism>
<reference evidence="1 2" key="1">
    <citation type="journal article" date="1992" name="Lakartidningen">
        <title>[Penicillin V and not amoxicillin is the first choice preparation in acute otitis].</title>
        <authorList>
            <person name="Kamme C."/>
            <person name="Lundgren K."/>
            <person name="Prellner K."/>
        </authorList>
    </citation>
    <scope>NUCLEOTIDE SEQUENCE [LARGE SCALE GENOMIC DNA]</scope>
    <source>
        <strain evidence="1 2">PC3997IV</strain>
    </source>
</reference>
<name>A0A5C8EDD3_9SPIR</name>
<proteinExistence type="predicted"/>
<gene>
    <name evidence="1" type="ORF">EPJ81_12045</name>
</gene>
<dbReference type="Proteomes" id="UP000325002">
    <property type="component" value="Unassembled WGS sequence"/>
</dbReference>
<evidence type="ECO:0000313" key="1">
    <source>
        <dbReference type="EMBL" id="TXJ35755.1"/>
    </source>
</evidence>
<dbReference type="EMBL" id="SAYD01000022">
    <property type="protein sequence ID" value="TXJ35755.1"/>
    <property type="molecule type" value="Genomic_DNA"/>
</dbReference>
<evidence type="ECO:0000313" key="2">
    <source>
        <dbReference type="Proteomes" id="UP000325002"/>
    </source>
</evidence>
<protein>
    <submittedName>
        <fullName evidence="1">Uncharacterized protein</fullName>
    </submittedName>
</protein>
<sequence>MLEIDTRDIDYFLEEKKKIYPQLDNIFNALCWRMYRSEETYYNDKLDVYIIKSDGFNSNIFVSLVIRYDKIKNIKKIICIMIENKTTGKREISKIKK</sequence>
<comment type="caution">
    <text evidence="1">The sequence shown here is derived from an EMBL/GenBank/DDBJ whole genome shotgun (WGS) entry which is preliminary data.</text>
</comment>
<dbReference type="AlphaFoldDB" id="A0A5C8EDD3"/>